<keyword evidence="5 6" id="KW-0472">Membrane</keyword>
<evidence type="ECO:0000256" key="6">
    <source>
        <dbReference type="SAM" id="Phobius"/>
    </source>
</evidence>
<dbReference type="PANTHER" id="PTHR30294:SF29">
    <property type="entry name" value="MULTIDRUG ABC TRANSPORTER PERMEASE YBHS-RELATED"/>
    <property type="match status" value="1"/>
</dbReference>
<feature type="transmembrane region" description="Helical" evidence="6">
    <location>
        <begin position="282"/>
        <end position="304"/>
    </location>
</feature>
<dbReference type="GO" id="GO:0005886">
    <property type="term" value="C:plasma membrane"/>
    <property type="evidence" value="ECO:0007669"/>
    <property type="project" value="UniProtKB-SubCell"/>
</dbReference>
<dbReference type="EMBL" id="CACRSY010000009">
    <property type="protein sequence ID" value="VYS98084.1"/>
    <property type="molecule type" value="Genomic_DNA"/>
</dbReference>
<feature type="transmembrane region" description="Helical" evidence="6">
    <location>
        <begin position="378"/>
        <end position="397"/>
    </location>
</feature>
<feature type="transmembrane region" description="Helical" evidence="6">
    <location>
        <begin position="185"/>
        <end position="204"/>
    </location>
</feature>
<evidence type="ECO:0000313" key="8">
    <source>
        <dbReference type="EMBL" id="VYS98084.1"/>
    </source>
</evidence>
<feature type="domain" description="ABC-2 type transporter transmembrane" evidence="7">
    <location>
        <begin position="19"/>
        <end position="391"/>
    </location>
</feature>
<feature type="transmembrane region" description="Helical" evidence="6">
    <location>
        <begin position="237"/>
        <end position="262"/>
    </location>
</feature>
<organism evidence="8">
    <name type="scientific">Blautia hansenii</name>
    <name type="common">Ruminococcus hansenii</name>
    <dbReference type="NCBI Taxonomy" id="1322"/>
    <lineage>
        <taxon>Bacteria</taxon>
        <taxon>Bacillati</taxon>
        <taxon>Bacillota</taxon>
        <taxon>Clostridia</taxon>
        <taxon>Lachnospirales</taxon>
        <taxon>Lachnospiraceae</taxon>
        <taxon>Blautia</taxon>
    </lineage>
</organism>
<feature type="transmembrane region" description="Helical" evidence="6">
    <location>
        <begin position="20"/>
        <end position="42"/>
    </location>
</feature>
<keyword evidence="3 6" id="KW-0812">Transmembrane</keyword>
<sequence length="418" mass="46150">MKQILTVFSYTFKEGIRKKAFWISTIVIMVLLGVMCAIPRVMSFFDNGEEGTDTKTEYSGTCYLVDETGVFEKEIEYLKAAYPGMNFKSIEQDEVKGLEKAVDESKSRNVAILSIQEKDAAPVLEITVSNFLSKVQADTITDACNKVWQSHLLTENGLEKGEVDAIQTPLTYTQRFIGNMNLTEYVVGLLLTFVVFFAVYYYGYGVAMSISSEKTSRVMETLIISAKPSKILIGKCLAMGVLGLLQLVGLMAFAAFCYKFILPEGFQIAGVDLAVSGFTPKTLVFLIIYFILGYALYAVMNSVCGAAVSKMEDLNSAMMPVSILVIIGFYLGYFTSVMGGGSGMLSKLAVYLPISSPFAVPFKLITGEITMKELGISVFLLVLAIVIVTMFSTRIYSASVMHYGNRLKWKELKKIKTN</sequence>
<evidence type="ECO:0000256" key="1">
    <source>
        <dbReference type="ARBA" id="ARBA00004651"/>
    </source>
</evidence>
<name>A0A6N2SY65_BLAHA</name>
<reference evidence="8" key="1">
    <citation type="submission" date="2019-11" db="EMBL/GenBank/DDBJ databases">
        <authorList>
            <person name="Feng L."/>
        </authorList>
    </citation>
    <scope>NUCLEOTIDE SEQUENCE</scope>
    <source>
        <strain evidence="8">BhanseniiLFYP23</strain>
    </source>
</reference>
<dbReference type="InterPro" id="IPR051449">
    <property type="entry name" value="ABC-2_transporter_component"/>
</dbReference>
<evidence type="ECO:0000256" key="3">
    <source>
        <dbReference type="ARBA" id="ARBA00022692"/>
    </source>
</evidence>
<gene>
    <name evidence="8" type="ORF">BHLFYP23_02325</name>
</gene>
<comment type="subcellular location">
    <subcellularLocation>
        <location evidence="1">Cell membrane</location>
        <topology evidence="1">Multi-pass membrane protein</topology>
    </subcellularLocation>
</comment>
<dbReference type="AlphaFoldDB" id="A0A6N2SY65"/>
<protein>
    <submittedName>
        <fullName evidence="8">ABC-2 family transporter protein</fullName>
    </submittedName>
</protein>
<proteinExistence type="predicted"/>
<dbReference type="Pfam" id="PF12698">
    <property type="entry name" value="ABC2_membrane_3"/>
    <property type="match status" value="1"/>
</dbReference>
<evidence type="ECO:0000256" key="2">
    <source>
        <dbReference type="ARBA" id="ARBA00022475"/>
    </source>
</evidence>
<evidence type="ECO:0000256" key="4">
    <source>
        <dbReference type="ARBA" id="ARBA00022989"/>
    </source>
</evidence>
<dbReference type="GO" id="GO:0140359">
    <property type="term" value="F:ABC-type transporter activity"/>
    <property type="evidence" value="ECO:0007669"/>
    <property type="project" value="InterPro"/>
</dbReference>
<dbReference type="PANTHER" id="PTHR30294">
    <property type="entry name" value="MEMBRANE COMPONENT OF ABC TRANSPORTER YHHJ-RELATED"/>
    <property type="match status" value="1"/>
</dbReference>
<keyword evidence="2" id="KW-1003">Cell membrane</keyword>
<dbReference type="InterPro" id="IPR013525">
    <property type="entry name" value="ABC2_TM"/>
</dbReference>
<keyword evidence="4 6" id="KW-1133">Transmembrane helix</keyword>
<evidence type="ECO:0000259" key="7">
    <source>
        <dbReference type="Pfam" id="PF12698"/>
    </source>
</evidence>
<feature type="transmembrane region" description="Helical" evidence="6">
    <location>
        <begin position="316"/>
        <end position="336"/>
    </location>
</feature>
<accession>A0A6N2SY65</accession>
<evidence type="ECO:0000256" key="5">
    <source>
        <dbReference type="ARBA" id="ARBA00023136"/>
    </source>
</evidence>
<dbReference type="RefSeq" id="WP_156342240.1">
    <property type="nucleotide sequence ID" value="NZ_CACRSY010000009.1"/>
</dbReference>